<evidence type="ECO:0000256" key="1">
    <source>
        <dbReference type="ARBA" id="ARBA00004241"/>
    </source>
</evidence>
<accession>A0ABW4D601</accession>
<gene>
    <name evidence="4" type="ORF">ACFQ44_10035</name>
</gene>
<dbReference type="Proteomes" id="UP001597189">
    <property type="component" value="Unassembled WGS sequence"/>
</dbReference>
<feature type="transmembrane region" description="Helical" evidence="3">
    <location>
        <begin position="7"/>
        <end position="26"/>
    </location>
</feature>
<dbReference type="RefSeq" id="WP_203646081.1">
    <property type="nucleotide sequence ID" value="NZ_BOLN01000008.1"/>
</dbReference>
<evidence type="ECO:0000256" key="3">
    <source>
        <dbReference type="SAM" id="Phobius"/>
    </source>
</evidence>
<dbReference type="InterPro" id="IPR012902">
    <property type="entry name" value="N_methyl_site"/>
</dbReference>
<evidence type="ECO:0000313" key="4">
    <source>
        <dbReference type="EMBL" id="MFD1456003.1"/>
    </source>
</evidence>
<keyword evidence="3" id="KW-0812">Transmembrane</keyword>
<keyword evidence="3" id="KW-0472">Membrane</keyword>
<keyword evidence="5" id="KW-1185">Reference proteome</keyword>
<sequence>MRRRAGFTLIETVVALAIAAGMFVLATGTEQTFLRPLRHDPVAWYQVVQLLEQPGRYRLAAADDDVLTVYDQQQANKPVRLSIDRKQVLKLTNARFRGYDPLLRQVTAIHWQDLGKGVVRLRLKQEGLPWQTTLVDLRGITGS</sequence>
<name>A0ABW4D601_9LACO</name>
<evidence type="ECO:0000256" key="2">
    <source>
        <dbReference type="ARBA" id="ARBA00023287"/>
    </source>
</evidence>
<evidence type="ECO:0000313" key="5">
    <source>
        <dbReference type="Proteomes" id="UP001597189"/>
    </source>
</evidence>
<reference evidence="5" key="1">
    <citation type="journal article" date="2019" name="Int. J. Syst. Evol. Microbiol.">
        <title>The Global Catalogue of Microorganisms (GCM) 10K type strain sequencing project: providing services to taxonomists for standard genome sequencing and annotation.</title>
        <authorList>
            <consortium name="The Broad Institute Genomics Platform"/>
            <consortium name="The Broad Institute Genome Sequencing Center for Infectious Disease"/>
            <person name="Wu L."/>
            <person name="Ma J."/>
        </authorList>
    </citation>
    <scope>NUCLEOTIDE SEQUENCE [LARGE SCALE GENOMIC DNA]</scope>
    <source>
        <strain evidence="5">CCM 8979</strain>
    </source>
</reference>
<comment type="subcellular location">
    <subcellularLocation>
        <location evidence="1">Cell surface</location>
    </subcellularLocation>
</comment>
<keyword evidence="3" id="KW-1133">Transmembrane helix</keyword>
<dbReference type="EMBL" id="JBHTOD010000008">
    <property type="protein sequence ID" value="MFD1456003.1"/>
    <property type="molecule type" value="Genomic_DNA"/>
</dbReference>
<dbReference type="NCBIfam" id="TIGR02532">
    <property type="entry name" value="IV_pilin_GFxxxE"/>
    <property type="match status" value="1"/>
</dbReference>
<dbReference type="PROSITE" id="PS00409">
    <property type="entry name" value="PROKAR_NTER_METHYL"/>
    <property type="match status" value="1"/>
</dbReference>
<comment type="caution">
    <text evidence="4">The sequence shown here is derived from an EMBL/GenBank/DDBJ whole genome shotgun (WGS) entry which is preliminary data.</text>
</comment>
<proteinExistence type="predicted"/>
<protein>
    <submittedName>
        <fullName evidence="4">Tfp pilus assembly protein FimT/FimU</fullName>
    </submittedName>
</protein>
<keyword evidence="2" id="KW-0178">Competence</keyword>
<organism evidence="4 5">
    <name type="scientific">Levilactobacillus lanxiensis</name>
    <dbReference type="NCBI Taxonomy" id="2799568"/>
    <lineage>
        <taxon>Bacteria</taxon>
        <taxon>Bacillati</taxon>
        <taxon>Bacillota</taxon>
        <taxon>Bacilli</taxon>
        <taxon>Lactobacillales</taxon>
        <taxon>Lactobacillaceae</taxon>
        <taxon>Levilactobacillus</taxon>
    </lineage>
</organism>
<dbReference type="Pfam" id="PF07963">
    <property type="entry name" value="N_methyl"/>
    <property type="match status" value="1"/>
</dbReference>